<sequence>MNKRVVRGFTLIELIVFIVVVGVGLTGILSVMNTVVKSSADPVVRKQVIALADSTMEEVMQKAYTDPDGVQGNEATRDAMDDVDDYDGKTEAIFGLPAALAGYSIRISVTADNVTLGIMAKKVVVTVSKGTESFALASYRTNN</sequence>
<reference evidence="2 3" key="1">
    <citation type="submission" date="2023-07" db="EMBL/GenBank/DDBJ databases">
        <title>Sorghum-associated microbial communities from plants grown in Nebraska, USA.</title>
        <authorList>
            <person name="Schachtman D."/>
        </authorList>
    </citation>
    <scope>NUCLEOTIDE SEQUENCE [LARGE SCALE GENOMIC DNA]</scope>
    <source>
        <strain evidence="2 3">BE308</strain>
    </source>
</reference>
<keyword evidence="3" id="KW-1185">Reference proteome</keyword>
<evidence type="ECO:0000313" key="2">
    <source>
        <dbReference type="EMBL" id="MDR7306969.1"/>
    </source>
</evidence>
<keyword evidence="1" id="KW-0812">Transmembrane</keyword>
<evidence type="ECO:0000313" key="3">
    <source>
        <dbReference type="Proteomes" id="UP001268089"/>
    </source>
</evidence>
<dbReference type="InterPro" id="IPR012902">
    <property type="entry name" value="N_methyl_site"/>
</dbReference>
<feature type="transmembrane region" description="Helical" evidence="1">
    <location>
        <begin position="12"/>
        <end position="32"/>
    </location>
</feature>
<dbReference type="PROSITE" id="PS00409">
    <property type="entry name" value="PROKAR_NTER_METHYL"/>
    <property type="match status" value="1"/>
</dbReference>
<dbReference type="RefSeq" id="WP_310342744.1">
    <property type="nucleotide sequence ID" value="NZ_JAVDXO010000004.1"/>
</dbReference>
<dbReference type="Proteomes" id="UP001268089">
    <property type="component" value="Unassembled WGS sequence"/>
</dbReference>
<name>A0ABU1ZN60_9BURK</name>
<dbReference type="SUPFAM" id="SSF54523">
    <property type="entry name" value="Pili subunits"/>
    <property type="match status" value="1"/>
</dbReference>
<organism evidence="2 3">
    <name type="scientific">Rhodoferax saidenbachensis</name>
    <dbReference type="NCBI Taxonomy" id="1484693"/>
    <lineage>
        <taxon>Bacteria</taxon>
        <taxon>Pseudomonadati</taxon>
        <taxon>Pseudomonadota</taxon>
        <taxon>Betaproteobacteria</taxon>
        <taxon>Burkholderiales</taxon>
        <taxon>Comamonadaceae</taxon>
        <taxon>Rhodoferax</taxon>
    </lineage>
</organism>
<proteinExistence type="predicted"/>
<dbReference type="InterPro" id="IPR045584">
    <property type="entry name" value="Pilin-like"/>
</dbReference>
<comment type="caution">
    <text evidence="2">The sequence shown here is derived from an EMBL/GenBank/DDBJ whole genome shotgun (WGS) entry which is preliminary data.</text>
</comment>
<protein>
    <submittedName>
        <fullName evidence="2">MSHA pilin protein MshD</fullName>
    </submittedName>
</protein>
<keyword evidence="1" id="KW-0472">Membrane</keyword>
<gene>
    <name evidence="2" type="ORF">J2X15_002255</name>
</gene>
<dbReference type="Gene3D" id="3.30.700.10">
    <property type="entry name" value="Glycoprotein, Type 4 Pilin"/>
    <property type="match status" value="1"/>
</dbReference>
<evidence type="ECO:0000256" key="1">
    <source>
        <dbReference type="SAM" id="Phobius"/>
    </source>
</evidence>
<dbReference type="Pfam" id="PF07963">
    <property type="entry name" value="N_methyl"/>
    <property type="match status" value="1"/>
</dbReference>
<accession>A0ABU1ZN60</accession>
<keyword evidence="1" id="KW-1133">Transmembrane helix</keyword>
<dbReference type="EMBL" id="JAVDXO010000004">
    <property type="protein sequence ID" value="MDR7306969.1"/>
    <property type="molecule type" value="Genomic_DNA"/>
</dbReference>